<keyword evidence="2" id="KW-1185">Reference proteome</keyword>
<protein>
    <submittedName>
        <fullName evidence="1">Uncharacterized protein</fullName>
    </submittedName>
</protein>
<accession>A0A4Y7J652</accession>
<gene>
    <name evidence="1" type="ORF">C5167_015464</name>
</gene>
<dbReference type="AlphaFoldDB" id="A0A4Y7J652"/>
<proteinExistence type="predicted"/>
<reference evidence="1 2" key="1">
    <citation type="journal article" date="2018" name="Science">
        <title>The opium poppy genome and morphinan production.</title>
        <authorList>
            <person name="Guo L."/>
            <person name="Winzer T."/>
            <person name="Yang X."/>
            <person name="Li Y."/>
            <person name="Ning Z."/>
            <person name="He Z."/>
            <person name="Teodor R."/>
            <person name="Lu Y."/>
            <person name="Bowser T.A."/>
            <person name="Graham I.A."/>
            <person name="Ye K."/>
        </authorList>
    </citation>
    <scope>NUCLEOTIDE SEQUENCE [LARGE SCALE GENOMIC DNA]</scope>
    <source>
        <strain evidence="2">cv. HN1</strain>
        <tissue evidence="1">Leaves</tissue>
    </source>
</reference>
<evidence type="ECO:0000313" key="1">
    <source>
        <dbReference type="EMBL" id="RZC56614.1"/>
    </source>
</evidence>
<name>A0A4Y7J652_PAPSO</name>
<evidence type="ECO:0000313" key="2">
    <source>
        <dbReference type="Proteomes" id="UP000316621"/>
    </source>
</evidence>
<dbReference type="Gramene" id="RZC56614">
    <property type="protein sequence ID" value="RZC56614"/>
    <property type="gene ID" value="C5167_015464"/>
</dbReference>
<dbReference type="Proteomes" id="UP000316621">
    <property type="component" value="Chromosome 3"/>
</dbReference>
<dbReference type="EMBL" id="CM010717">
    <property type="protein sequence ID" value="RZC56614.1"/>
    <property type="molecule type" value="Genomic_DNA"/>
</dbReference>
<organism evidence="1 2">
    <name type="scientific">Papaver somniferum</name>
    <name type="common">Opium poppy</name>
    <dbReference type="NCBI Taxonomy" id="3469"/>
    <lineage>
        <taxon>Eukaryota</taxon>
        <taxon>Viridiplantae</taxon>
        <taxon>Streptophyta</taxon>
        <taxon>Embryophyta</taxon>
        <taxon>Tracheophyta</taxon>
        <taxon>Spermatophyta</taxon>
        <taxon>Magnoliopsida</taxon>
        <taxon>Ranunculales</taxon>
        <taxon>Papaveraceae</taxon>
        <taxon>Papaveroideae</taxon>
        <taxon>Papaver</taxon>
    </lineage>
</organism>
<sequence>MEESIGSNESATKQWWTSTEVRGRINWKQRIGNKIIVSGGPGWEVLKGRKGGKIPKASESTAIIMIHN</sequence>